<evidence type="ECO:0000256" key="1">
    <source>
        <dbReference type="ARBA" id="ARBA00023015"/>
    </source>
</evidence>
<dbReference type="InterPro" id="IPR002818">
    <property type="entry name" value="DJ-1/PfpI"/>
</dbReference>
<gene>
    <name evidence="5" type="ORF">CLM73_10470</name>
</gene>
<organism evidence="5 6">
    <name type="scientific">Achromobacter spanius</name>
    <dbReference type="NCBI Taxonomy" id="217203"/>
    <lineage>
        <taxon>Bacteria</taxon>
        <taxon>Pseudomonadati</taxon>
        <taxon>Pseudomonadota</taxon>
        <taxon>Betaproteobacteria</taxon>
        <taxon>Burkholderiales</taxon>
        <taxon>Alcaligenaceae</taxon>
        <taxon>Achromobacter</taxon>
    </lineage>
</organism>
<evidence type="ECO:0000313" key="5">
    <source>
        <dbReference type="EMBL" id="AVJ27497.1"/>
    </source>
</evidence>
<evidence type="ECO:0000256" key="2">
    <source>
        <dbReference type="ARBA" id="ARBA00023163"/>
    </source>
</evidence>
<dbReference type="OrthoDB" id="8543772at2"/>
<evidence type="ECO:0000259" key="4">
    <source>
        <dbReference type="PROSITE" id="PS01124"/>
    </source>
</evidence>
<keyword evidence="1" id="KW-0805">Transcription regulation</keyword>
<sequence>MKTPEPSIGEPAPRGAPERAPIAPQRLMFVLYDGFQPLDLAGPWQAFSSANEEAGRQLYAMNTIAASPVVSTWEQGLRMQVDGTFEDDGDASIDMLLVPGGPGVDRAAAHGETRAWLRRRDAGTRRTASVCTGAFVLAATGLLDGRAVTTHWRSADRLRQLYPALRVDDDRIFIESGKYWTSAGVTAGIDLALALIERDFGAALSQQVARRLVVFMRRNGDQRQYSQTLRLQDRVAAPFRELIEKMEARLSARWSVDDMADACRMSRRTFQRKFAAHFGVAPTEVLRRLREERAGALESVGKMTRKAVEHHVGPVHRRPRQ</sequence>
<protein>
    <submittedName>
        <fullName evidence="5">AraC family transcriptional regulator</fullName>
    </submittedName>
</protein>
<dbReference type="PANTHER" id="PTHR43130">
    <property type="entry name" value="ARAC-FAMILY TRANSCRIPTIONAL REGULATOR"/>
    <property type="match status" value="1"/>
</dbReference>
<dbReference type="PROSITE" id="PS01124">
    <property type="entry name" value="HTH_ARAC_FAMILY_2"/>
    <property type="match status" value="1"/>
</dbReference>
<evidence type="ECO:0000256" key="3">
    <source>
        <dbReference type="SAM" id="MobiDB-lite"/>
    </source>
</evidence>
<dbReference type="InterPro" id="IPR029062">
    <property type="entry name" value="Class_I_gatase-like"/>
</dbReference>
<feature type="compositionally biased region" description="Low complexity" evidence="3">
    <location>
        <begin position="9"/>
        <end position="20"/>
    </location>
</feature>
<dbReference type="Pfam" id="PF00165">
    <property type="entry name" value="HTH_AraC"/>
    <property type="match status" value="1"/>
</dbReference>
<name>A0A2S0I6T6_9BURK</name>
<dbReference type="Gene3D" id="3.40.50.880">
    <property type="match status" value="1"/>
</dbReference>
<dbReference type="Pfam" id="PF01965">
    <property type="entry name" value="DJ-1_PfpI"/>
    <property type="match status" value="1"/>
</dbReference>
<dbReference type="Gene3D" id="1.10.10.60">
    <property type="entry name" value="Homeodomain-like"/>
    <property type="match status" value="1"/>
</dbReference>
<keyword evidence="2" id="KW-0804">Transcription</keyword>
<reference evidence="5 6" key="1">
    <citation type="submission" date="2017-09" db="EMBL/GenBank/DDBJ databases">
        <title>Genomic, metabolic, and phenotypic characteristics of bacterial isolates from the natural microbiome of the model nematode Caenorhabditis elegans.</title>
        <authorList>
            <person name="Zimmermann J."/>
            <person name="Obeng N."/>
            <person name="Yang W."/>
            <person name="Obeng O."/>
            <person name="Kissoyan K."/>
            <person name="Pees B."/>
            <person name="Dirksen P."/>
            <person name="Hoppner M."/>
            <person name="Franke A."/>
            <person name="Rosenstiel P."/>
            <person name="Leippe M."/>
            <person name="Dierking K."/>
            <person name="Kaleta C."/>
            <person name="Schulenburg H."/>
        </authorList>
    </citation>
    <scope>NUCLEOTIDE SEQUENCE [LARGE SCALE GENOMIC DNA]</scope>
    <source>
        <strain evidence="5 6">MYb73</strain>
    </source>
</reference>
<dbReference type="InterPro" id="IPR052158">
    <property type="entry name" value="INH-QAR"/>
</dbReference>
<feature type="domain" description="HTH araC/xylS-type" evidence="4">
    <location>
        <begin position="240"/>
        <end position="313"/>
    </location>
</feature>
<dbReference type="GO" id="GO:0043565">
    <property type="term" value="F:sequence-specific DNA binding"/>
    <property type="evidence" value="ECO:0007669"/>
    <property type="project" value="InterPro"/>
</dbReference>
<dbReference type="InterPro" id="IPR009057">
    <property type="entry name" value="Homeodomain-like_sf"/>
</dbReference>
<dbReference type="InterPro" id="IPR018060">
    <property type="entry name" value="HTH_AraC"/>
</dbReference>
<dbReference type="CDD" id="cd03137">
    <property type="entry name" value="GATase1_AraC_1"/>
    <property type="match status" value="1"/>
</dbReference>
<accession>A0A2S0I6T6</accession>
<dbReference type="PANTHER" id="PTHR43130:SF3">
    <property type="entry name" value="HTH-TYPE TRANSCRIPTIONAL REGULATOR RV1931C"/>
    <property type="match status" value="1"/>
</dbReference>
<dbReference type="EMBL" id="CP023270">
    <property type="protein sequence ID" value="AVJ27497.1"/>
    <property type="molecule type" value="Genomic_DNA"/>
</dbReference>
<proteinExistence type="predicted"/>
<dbReference type="GO" id="GO:0003700">
    <property type="term" value="F:DNA-binding transcription factor activity"/>
    <property type="evidence" value="ECO:0007669"/>
    <property type="project" value="InterPro"/>
</dbReference>
<feature type="region of interest" description="Disordered" evidence="3">
    <location>
        <begin position="1"/>
        <end position="20"/>
    </location>
</feature>
<keyword evidence="6" id="KW-1185">Reference proteome</keyword>
<dbReference type="Proteomes" id="UP000239477">
    <property type="component" value="Chromosome"/>
</dbReference>
<dbReference type="AlphaFoldDB" id="A0A2S0I6T6"/>
<evidence type="ECO:0000313" key="6">
    <source>
        <dbReference type="Proteomes" id="UP000239477"/>
    </source>
</evidence>
<dbReference type="SUPFAM" id="SSF46689">
    <property type="entry name" value="Homeodomain-like"/>
    <property type="match status" value="1"/>
</dbReference>
<dbReference type="SUPFAM" id="SSF52317">
    <property type="entry name" value="Class I glutamine amidotransferase-like"/>
    <property type="match status" value="1"/>
</dbReference>